<reference evidence="4 5" key="1">
    <citation type="submission" date="2010-05" db="EMBL/GenBank/DDBJ databases">
        <title>The Genome Sequence of Thecamonas trahens ATCC 50062.</title>
        <authorList>
            <consortium name="The Broad Institute Genome Sequencing Platform"/>
            <person name="Russ C."/>
            <person name="Cuomo C."/>
            <person name="Shea T."/>
            <person name="Young S.K."/>
            <person name="Zeng Q."/>
            <person name="Koehrsen M."/>
            <person name="Haas B."/>
            <person name="Borodovsky M."/>
            <person name="Guigo R."/>
            <person name="Alvarado L."/>
            <person name="Berlin A."/>
            <person name="Bochicchio J."/>
            <person name="Borenstein D."/>
            <person name="Chapman S."/>
            <person name="Chen Z."/>
            <person name="Freedman E."/>
            <person name="Gellesch M."/>
            <person name="Goldberg J."/>
            <person name="Griggs A."/>
            <person name="Gujja S."/>
            <person name="Heilman E."/>
            <person name="Heiman D."/>
            <person name="Hepburn T."/>
            <person name="Howarth C."/>
            <person name="Jen D."/>
            <person name="Larson L."/>
            <person name="Mehta T."/>
            <person name="Park D."/>
            <person name="Pearson M."/>
            <person name="Roberts A."/>
            <person name="Saif S."/>
            <person name="Shenoy N."/>
            <person name="Sisk P."/>
            <person name="Stolte C."/>
            <person name="Sykes S."/>
            <person name="Thomson T."/>
            <person name="Walk T."/>
            <person name="White J."/>
            <person name="Yandava C."/>
            <person name="Burger G."/>
            <person name="Gray M.W."/>
            <person name="Holland P.W.H."/>
            <person name="King N."/>
            <person name="Lang F.B.F."/>
            <person name="Roger A.J."/>
            <person name="Ruiz-Trillo I."/>
            <person name="Lander E."/>
            <person name="Nusbaum C."/>
        </authorList>
    </citation>
    <scope>NUCLEOTIDE SEQUENCE [LARGE SCALE GENOMIC DNA]</scope>
    <source>
        <strain evidence="4 5">ATCC 50062</strain>
    </source>
</reference>
<dbReference type="EMBL" id="GL349433">
    <property type="protein sequence ID" value="KNC46085.1"/>
    <property type="molecule type" value="Genomic_DNA"/>
</dbReference>
<gene>
    <name evidence="4" type="ORF">AMSG_00203</name>
</gene>
<dbReference type="OMA" id="FAGRDFY"/>
<dbReference type="AlphaFoldDB" id="A0A0L0D1V2"/>
<dbReference type="CDD" id="cd10747">
    <property type="entry name" value="DnaJ_C"/>
    <property type="match status" value="1"/>
</dbReference>
<dbReference type="OrthoDB" id="550424at2759"/>
<evidence type="ECO:0000259" key="3">
    <source>
        <dbReference type="PROSITE" id="PS50076"/>
    </source>
</evidence>
<organism evidence="4 5">
    <name type="scientific">Thecamonas trahens ATCC 50062</name>
    <dbReference type="NCBI Taxonomy" id="461836"/>
    <lineage>
        <taxon>Eukaryota</taxon>
        <taxon>Apusozoa</taxon>
        <taxon>Apusomonadida</taxon>
        <taxon>Apusomonadidae</taxon>
        <taxon>Thecamonas</taxon>
    </lineage>
</organism>
<protein>
    <submittedName>
        <fullName evidence="4">DnaJ domain-containing protein</fullName>
    </submittedName>
</protein>
<evidence type="ECO:0000313" key="5">
    <source>
        <dbReference type="Proteomes" id="UP000054408"/>
    </source>
</evidence>
<dbReference type="PROSITE" id="PS50076">
    <property type="entry name" value="DNAJ_2"/>
    <property type="match status" value="1"/>
</dbReference>
<keyword evidence="1" id="KW-0143">Chaperone</keyword>
<dbReference type="Gene3D" id="2.60.260.20">
    <property type="entry name" value="Urease metallochaperone UreE, N-terminal domain"/>
    <property type="match status" value="2"/>
</dbReference>
<dbReference type="SUPFAM" id="SSF46565">
    <property type="entry name" value="Chaperone J-domain"/>
    <property type="match status" value="1"/>
</dbReference>
<sequence>MGKDYYAILGVGRDADDNALKKAYRKLARKWHPDRPNGDKVKFQEASTAFEVLSDPKTRQIYDAYGEDGLKHGVPGPSAGGGGGGMPGGFGGMPGGFSFSMGGNGGGGFQPTDAEELFRRMFGGGGLEEMFGGMGGMGGMGGGSRSSSRRGSARSQGPPQKAPTIVRDLPCSLEELYSGKTKKLKITRKIIDGSGGRRDESKVLNIDVKPGWKAGTKVTFPESGDVRPGVVPADVQFVVREKPHSTFKRVGDCLETTVRVPLAAALTKSARFSLETLDGRTITIEPESVITPNTRHRVAGEGMPRRAKDGPRKGDLIVKFDVDFPTARLESLSEAQRNQLMALLRP</sequence>
<dbReference type="GO" id="GO:0051082">
    <property type="term" value="F:unfolded protein binding"/>
    <property type="evidence" value="ECO:0007669"/>
    <property type="project" value="InterPro"/>
</dbReference>
<dbReference type="SMART" id="SM00271">
    <property type="entry name" value="DnaJ"/>
    <property type="match status" value="1"/>
</dbReference>
<feature type="domain" description="J" evidence="3">
    <location>
        <begin position="4"/>
        <end position="66"/>
    </location>
</feature>
<dbReference type="PRINTS" id="PR00625">
    <property type="entry name" value="JDOMAIN"/>
</dbReference>
<name>A0A0L0D1V2_THETB</name>
<dbReference type="Proteomes" id="UP000054408">
    <property type="component" value="Unassembled WGS sequence"/>
</dbReference>
<dbReference type="InterPro" id="IPR018253">
    <property type="entry name" value="DnaJ_domain_CS"/>
</dbReference>
<dbReference type="RefSeq" id="XP_013763065.1">
    <property type="nucleotide sequence ID" value="XM_013907611.1"/>
</dbReference>
<evidence type="ECO:0000256" key="2">
    <source>
        <dbReference type="SAM" id="MobiDB-lite"/>
    </source>
</evidence>
<proteinExistence type="predicted"/>
<dbReference type="InterPro" id="IPR051339">
    <property type="entry name" value="DnaJ_subfamily_B"/>
</dbReference>
<dbReference type="InterPro" id="IPR008971">
    <property type="entry name" value="HSP40/DnaJ_pept-bd"/>
</dbReference>
<keyword evidence="5" id="KW-1185">Reference proteome</keyword>
<dbReference type="GO" id="GO:0051087">
    <property type="term" value="F:protein-folding chaperone binding"/>
    <property type="evidence" value="ECO:0007669"/>
    <property type="project" value="TreeGrafter"/>
</dbReference>
<dbReference type="PROSITE" id="PS00636">
    <property type="entry name" value="DNAJ_1"/>
    <property type="match status" value="1"/>
</dbReference>
<dbReference type="CDD" id="cd06257">
    <property type="entry name" value="DnaJ"/>
    <property type="match status" value="1"/>
</dbReference>
<dbReference type="InterPro" id="IPR002939">
    <property type="entry name" value="DnaJ_C"/>
</dbReference>
<dbReference type="Pfam" id="PF00226">
    <property type="entry name" value="DnaJ"/>
    <property type="match status" value="1"/>
</dbReference>
<feature type="region of interest" description="Disordered" evidence="2">
    <location>
        <begin position="129"/>
        <end position="164"/>
    </location>
</feature>
<evidence type="ECO:0000313" key="4">
    <source>
        <dbReference type="EMBL" id="KNC46085.1"/>
    </source>
</evidence>
<dbReference type="Pfam" id="PF01556">
    <property type="entry name" value="DnaJ_C"/>
    <property type="match status" value="1"/>
</dbReference>
<dbReference type="Gene3D" id="1.10.287.110">
    <property type="entry name" value="DnaJ domain"/>
    <property type="match status" value="1"/>
</dbReference>
<dbReference type="SUPFAM" id="SSF49493">
    <property type="entry name" value="HSP40/DnaJ peptide-binding domain"/>
    <property type="match status" value="2"/>
</dbReference>
<dbReference type="eggNOG" id="KOG0714">
    <property type="taxonomic scope" value="Eukaryota"/>
</dbReference>
<accession>A0A0L0D1V2</accession>
<dbReference type="STRING" id="461836.A0A0L0D1V2"/>
<dbReference type="GeneID" id="25560022"/>
<dbReference type="GO" id="GO:0005829">
    <property type="term" value="C:cytosol"/>
    <property type="evidence" value="ECO:0007669"/>
    <property type="project" value="TreeGrafter"/>
</dbReference>
<feature type="compositionally biased region" description="Gly residues" evidence="2">
    <location>
        <begin position="129"/>
        <end position="144"/>
    </location>
</feature>
<dbReference type="GO" id="GO:0006457">
    <property type="term" value="P:protein folding"/>
    <property type="evidence" value="ECO:0007669"/>
    <property type="project" value="InterPro"/>
</dbReference>
<dbReference type="PANTHER" id="PTHR24078:SF553">
    <property type="entry name" value="DNAJ HOMOLOG SUBFAMILY B MEMBER 5"/>
    <property type="match status" value="1"/>
</dbReference>
<dbReference type="InterPro" id="IPR036869">
    <property type="entry name" value="J_dom_sf"/>
</dbReference>
<dbReference type="PANTHER" id="PTHR24078">
    <property type="entry name" value="DNAJ HOMOLOG SUBFAMILY C MEMBER"/>
    <property type="match status" value="1"/>
</dbReference>
<dbReference type="FunFam" id="2.60.260.20:FF:000002">
    <property type="entry name" value="Dnaj homolog subfamily b member"/>
    <property type="match status" value="1"/>
</dbReference>
<evidence type="ECO:0000256" key="1">
    <source>
        <dbReference type="ARBA" id="ARBA00023186"/>
    </source>
</evidence>
<dbReference type="InterPro" id="IPR001623">
    <property type="entry name" value="DnaJ_domain"/>
</dbReference>